<dbReference type="EMBL" id="BSXT01002793">
    <property type="protein sequence ID" value="GMF50948.1"/>
    <property type="molecule type" value="Genomic_DNA"/>
</dbReference>
<evidence type="ECO:0000256" key="1">
    <source>
        <dbReference type="SAM" id="MobiDB-lite"/>
    </source>
</evidence>
<dbReference type="AlphaFoldDB" id="A0A9W6Y3B9"/>
<protein>
    <submittedName>
        <fullName evidence="2">Unnamed protein product</fullName>
    </submittedName>
</protein>
<evidence type="ECO:0000313" key="3">
    <source>
        <dbReference type="Proteomes" id="UP001165121"/>
    </source>
</evidence>
<proteinExistence type="predicted"/>
<organism evidence="2 3">
    <name type="scientific">Phytophthora fragariaefolia</name>
    <dbReference type="NCBI Taxonomy" id="1490495"/>
    <lineage>
        <taxon>Eukaryota</taxon>
        <taxon>Sar</taxon>
        <taxon>Stramenopiles</taxon>
        <taxon>Oomycota</taxon>
        <taxon>Peronosporomycetes</taxon>
        <taxon>Peronosporales</taxon>
        <taxon>Peronosporaceae</taxon>
        <taxon>Phytophthora</taxon>
    </lineage>
</organism>
<keyword evidence="3" id="KW-1185">Reference proteome</keyword>
<dbReference type="Proteomes" id="UP001165121">
    <property type="component" value="Unassembled WGS sequence"/>
</dbReference>
<name>A0A9W6Y3B9_9STRA</name>
<feature type="region of interest" description="Disordered" evidence="1">
    <location>
        <begin position="50"/>
        <end position="72"/>
    </location>
</feature>
<reference evidence="2" key="1">
    <citation type="submission" date="2023-04" db="EMBL/GenBank/DDBJ databases">
        <title>Phytophthora fragariaefolia NBRC 109709.</title>
        <authorList>
            <person name="Ichikawa N."/>
            <person name="Sato H."/>
            <person name="Tonouchi N."/>
        </authorList>
    </citation>
    <scope>NUCLEOTIDE SEQUENCE</scope>
    <source>
        <strain evidence="2">NBRC 109709</strain>
    </source>
</reference>
<comment type="caution">
    <text evidence="2">The sequence shown here is derived from an EMBL/GenBank/DDBJ whole genome shotgun (WGS) entry which is preliminary data.</text>
</comment>
<gene>
    <name evidence="2" type="ORF">Pfra01_002045500</name>
</gene>
<sequence length="72" mass="7922">MDHNAGVDVVVGTDFMIPAVVRLDFLFQANAKLPIEVMFSLIKTMNMLDEPEVPQTEEGPTESMVISGPRMA</sequence>
<dbReference type="OrthoDB" id="90777at2759"/>
<evidence type="ECO:0000313" key="2">
    <source>
        <dbReference type="EMBL" id="GMF50948.1"/>
    </source>
</evidence>
<accession>A0A9W6Y3B9</accession>